<dbReference type="Gene3D" id="3.40.50.2000">
    <property type="entry name" value="Glycogen Phosphorylase B"/>
    <property type="match status" value="1"/>
</dbReference>
<keyword evidence="2" id="KW-1185">Reference proteome</keyword>
<evidence type="ECO:0008006" key="3">
    <source>
        <dbReference type="Google" id="ProtNLM"/>
    </source>
</evidence>
<protein>
    <recommendedName>
        <fullName evidence="3">Glycosyl transferase group 1</fullName>
    </recommendedName>
</protein>
<proteinExistence type="predicted"/>
<dbReference type="EMBL" id="CP002343">
    <property type="protein sequence ID" value="ADU47659.1"/>
    <property type="molecule type" value="Genomic_DNA"/>
</dbReference>
<sequence length="354" mass="39623">MAYTPVGRTNPYQALLYRSVEAYGVATTPIVKSWQFEQLSRVANLVEDMVLHIHWTSFVLDGIQARPTARKKISQFKSAISSFKGSGGRLTWTLHNIVPHDSNFPDLEIEIQQFLADEADVLHALSYASLDVMEELISFDRGKVIVVPHPNYRLAYENYVTRSDARLAFGLEAHDRVYVLLGALKPYKGLDVLFQAFEQFCAEDPTVSRKLLVGGRPDDNPEVRSFVRDCENSPNVLIEPKMIAPHFIQYYLRAADVGLASYSRMLNSGALLLYQTFDLPVITSSSPALWEHMTKEIAECVGTPDIEGLLGALRKAERFFGEDVGPKVRSYAEGFDATALSHVFVSQLMARLAS</sequence>
<dbReference type="Proteomes" id="UP000008914">
    <property type="component" value="Chromosome"/>
</dbReference>
<name>E6SE46_INTC7</name>
<dbReference type="AlphaFoldDB" id="E6SE46"/>
<dbReference type="OrthoDB" id="9771846at2"/>
<accession>E6SE46</accession>
<evidence type="ECO:0000313" key="1">
    <source>
        <dbReference type="EMBL" id="ADU47659.1"/>
    </source>
</evidence>
<dbReference type="STRING" id="710696.Intca_1140"/>
<gene>
    <name evidence="1" type="ordered locus">Intca_1140</name>
</gene>
<evidence type="ECO:0000313" key="2">
    <source>
        <dbReference type="Proteomes" id="UP000008914"/>
    </source>
</evidence>
<dbReference type="KEGG" id="ica:Intca_1140"/>
<dbReference type="HOGENOM" id="CLU_009583_6_0_11"/>
<dbReference type="Pfam" id="PF13692">
    <property type="entry name" value="Glyco_trans_1_4"/>
    <property type="match status" value="1"/>
</dbReference>
<reference evidence="1 2" key="1">
    <citation type="journal article" date="2010" name="Stand. Genomic Sci.">
        <title>Complete genome sequence of Intrasporangium calvum type strain (7 KIP).</title>
        <authorList>
            <person name="Del Rio T.G."/>
            <person name="Chertkov O."/>
            <person name="Yasawong M."/>
            <person name="Lucas S."/>
            <person name="Deshpande S."/>
            <person name="Cheng J.F."/>
            <person name="Detter C."/>
            <person name="Tapia R."/>
            <person name="Han C."/>
            <person name="Goodwin L."/>
            <person name="Pitluck S."/>
            <person name="Liolios K."/>
            <person name="Ivanova N."/>
            <person name="Mavromatis K."/>
            <person name="Pati A."/>
            <person name="Chen A."/>
            <person name="Palaniappan K."/>
            <person name="Land M."/>
            <person name="Hauser L."/>
            <person name="Chang Y.J."/>
            <person name="Jeffries C.D."/>
            <person name="Rohde M."/>
            <person name="Pukall R."/>
            <person name="Sikorski J."/>
            <person name="Goker M."/>
            <person name="Woyke T."/>
            <person name="Bristow J."/>
            <person name="Eisen J.A."/>
            <person name="Markowitz V."/>
            <person name="Hugenholtz P."/>
            <person name="Kyrpides N.C."/>
            <person name="Klenk H.P."/>
            <person name="Lapidus A."/>
        </authorList>
    </citation>
    <scope>NUCLEOTIDE SEQUENCE [LARGE SCALE GENOMIC DNA]</scope>
    <source>
        <strain evidence="2">ATCC 23552 / DSM 43043 / JCM 3097 / NBRC 12989 / 7 KIP</strain>
    </source>
</reference>
<dbReference type="RefSeq" id="WP_013491976.1">
    <property type="nucleotide sequence ID" value="NC_014830.1"/>
</dbReference>
<dbReference type="eggNOG" id="COG0438">
    <property type="taxonomic scope" value="Bacteria"/>
</dbReference>
<dbReference type="SUPFAM" id="SSF53756">
    <property type="entry name" value="UDP-Glycosyltransferase/glycogen phosphorylase"/>
    <property type="match status" value="1"/>
</dbReference>
<organism evidence="1 2">
    <name type="scientific">Intrasporangium calvum (strain ATCC 23552 / DSM 43043 / JCM 3097 / NBRC 12989 / NCIMB 10167 / NRRL B-3866 / 7 KIP)</name>
    <dbReference type="NCBI Taxonomy" id="710696"/>
    <lineage>
        <taxon>Bacteria</taxon>
        <taxon>Bacillati</taxon>
        <taxon>Actinomycetota</taxon>
        <taxon>Actinomycetes</taxon>
        <taxon>Micrococcales</taxon>
        <taxon>Intrasporangiaceae</taxon>
        <taxon>Intrasporangium</taxon>
    </lineage>
</organism>